<protein>
    <recommendedName>
        <fullName evidence="3">Thioredoxin domain-containing protein</fullName>
    </recommendedName>
</protein>
<feature type="transmembrane region" description="Helical" evidence="1">
    <location>
        <begin position="197"/>
        <end position="218"/>
    </location>
</feature>
<evidence type="ECO:0000259" key="3">
    <source>
        <dbReference type="Pfam" id="PF00085"/>
    </source>
</evidence>
<dbReference type="Pfam" id="PF00085">
    <property type="entry name" value="Thioredoxin"/>
    <property type="match status" value="1"/>
</dbReference>
<dbReference type="Proteomes" id="UP000323506">
    <property type="component" value="Chromosome A11"/>
</dbReference>
<name>A0A5D2ETN0_GOSDA</name>
<keyword evidence="5" id="KW-1185">Reference proteome</keyword>
<accession>A0A5D2ETN0</accession>
<evidence type="ECO:0000313" key="5">
    <source>
        <dbReference type="Proteomes" id="UP000323506"/>
    </source>
</evidence>
<reference evidence="4 5" key="1">
    <citation type="submission" date="2019-06" db="EMBL/GenBank/DDBJ databases">
        <title>WGS assembly of Gossypium darwinii.</title>
        <authorList>
            <person name="Chen Z.J."/>
            <person name="Sreedasyam A."/>
            <person name="Ando A."/>
            <person name="Song Q."/>
            <person name="De L."/>
            <person name="Hulse-Kemp A."/>
            <person name="Ding M."/>
            <person name="Ye W."/>
            <person name="Kirkbride R."/>
            <person name="Jenkins J."/>
            <person name="Plott C."/>
            <person name="Lovell J."/>
            <person name="Lin Y.-M."/>
            <person name="Vaughn R."/>
            <person name="Liu B."/>
            <person name="Li W."/>
            <person name="Simpson S."/>
            <person name="Scheffler B."/>
            <person name="Saski C."/>
            <person name="Grover C."/>
            <person name="Hu G."/>
            <person name="Conover J."/>
            <person name="Carlson J."/>
            <person name="Shu S."/>
            <person name="Boston L."/>
            <person name="Williams M."/>
            <person name="Peterson D."/>
            <person name="Mcgee K."/>
            <person name="Jones D."/>
            <person name="Wendel J."/>
            <person name="Stelly D."/>
            <person name="Grimwood J."/>
            <person name="Schmutz J."/>
        </authorList>
    </citation>
    <scope>NUCLEOTIDE SEQUENCE [LARGE SCALE GENOMIC DNA]</scope>
    <source>
        <strain evidence="4">1808015.09</strain>
    </source>
</reference>
<keyword evidence="1" id="KW-0812">Transmembrane</keyword>
<evidence type="ECO:0000256" key="2">
    <source>
        <dbReference type="SAM" id="SignalP"/>
    </source>
</evidence>
<dbReference type="PANTHER" id="PTHR47126">
    <property type="entry name" value="5'-ADENYLYLSULFATE REDUCTASE-LIKE 7"/>
    <property type="match status" value="1"/>
</dbReference>
<feature type="chain" id="PRO_5023139774" description="Thioredoxin domain-containing protein" evidence="2">
    <location>
        <begin position="25"/>
        <end position="326"/>
    </location>
</feature>
<feature type="signal peptide" evidence="2">
    <location>
        <begin position="1"/>
        <end position="24"/>
    </location>
</feature>
<evidence type="ECO:0000256" key="1">
    <source>
        <dbReference type="SAM" id="Phobius"/>
    </source>
</evidence>
<dbReference type="Gene3D" id="3.40.30.10">
    <property type="entry name" value="Glutaredoxin"/>
    <property type="match status" value="1"/>
</dbReference>
<keyword evidence="2" id="KW-0732">Signal</keyword>
<dbReference type="AlphaFoldDB" id="A0A5D2ETN0"/>
<sequence length="326" mass="37280">MGSCSFLLLLFYITATCSIRCVLGSPICSHEADVFIENLRFQCSTSLSPIPPLEVDGNFLDRALTSKQRNGHVSVLLYASWCPFSRRLRPKFDIIGSMFPQLEHLAVEESSASPSIFSRYGIHSLPSILIVNQTSRVQYRGPKDLPSIEQFYEKITGFEPFQYVAEHKLVTSGDHNNHMKQSWNEPFSMEIVKREPYLVFSILFLCMKLFLSIFPIVLSRLETFWVSYAPHLNLEIFGETNQLFARALHMVDVRRVWTKLRLCKSRNFHQGAERARVWASSLASVSLGKSSSEKGFSDRRVCYEPLRSLGMISQTHAHAHARIHET</sequence>
<dbReference type="InterPro" id="IPR036249">
    <property type="entry name" value="Thioredoxin-like_sf"/>
</dbReference>
<dbReference type="PANTHER" id="PTHR47126:SF3">
    <property type="entry name" value="5'-ADENYLYLSULFATE REDUCTASE-LIKE 5"/>
    <property type="match status" value="1"/>
</dbReference>
<keyword evidence="1" id="KW-0472">Membrane</keyword>
<organism evidence="4 5">
    <name type="scientific">Gossypium darwinii</name>
    <name type="common">Darwin's cotton</name>
    <name type="synonym">Gossypium barbadense var. darwinii</name>
    <dbReference type="NCBI Taxonomy" id="34276"/>
    <lineage>
        <taxon>Eukaryota</taxon>
        <taxon>Viridiplantae</taxon>
        <taxon>Streptophyta</taxon>
        <taxon>Embryophyta</taxon>
        <taxon>Tracheophyta</taxon>
        <taxon>Spermatophyta</taxon>
        <taxon>Magnoliopsida</taxon>
        <taxon>eudicotyledons</taxon>
        <taxon>Gunneridae</taxon>
        <taxon>Pentapetalae</taxon>
        <taxon>rosids</taxon>
        <taxon>malvids</taxon>
        <taxon>Malvales</taxon>
        <taxon>Malvaceae</taxon>
        <taxon>Malvoideae</taxon>
        <taxon>Gossypium</taxon>
    </lineage>
</organism>
<gene>
    <name evidence="4" type="ORF">ES288_A11G353100v1</name>
</gene>
<dbReference type="InterPro" id="IPR013766">
    <property type="entry name" value="Thioredoxin_domain"/>
</dbReference>
<proteinExistence type="predicted"/>
<evidence type="ECO:0000313" key="4">
    <source>
        <dbReference type="EMBL" id="TYG96471.1"/>
    </source>
</evidence>
<dbReference type="SUPFAM" id="SSF52833">
    <property type="entry name" value="Thioredoxin-like"/>
    <property type="match status" value="1"/>
</dbReference>
<dbReference type="EMBL" id="CM017698">
    <property type="protein sequence ID" value="TYG96471.1"/>
    <property type="molecule type" value="Genomic_DNA"/>
</dbReference>
<dbReference type="CDD" id="cd02999">
    <property type="entry name" value="PDI_a_ERp44_like"/>
    <property type="match status" value="1"/>
</dbReference>
<feature type="domain" description="Thioredoxin" evidence="3">
    <location>
        <begin position="69"/>
        <end position="152"/>
    </location>
</feature>
<keyword evidence="1" id="KW-1133">Transmembrane helix</keyword>
<dbReference type="InterPro" id="IPR044794">
    <property type="entry name" value="APRL5/7"/>
</dbReference>